<dbReference type="EMBL" id="CAJPDS010000120">
    <property type="protein sequence ID" value="CAF9938839.1"/>
    <property type="molecule type" value="Genomic_DNA"/>
</dbReference>
<dbReference type="InterPro" id="IPR034443">
    <property type="entry name" value="PB1A10.08"/>
</dbReference>
<keyword evidence="3" id="KW-1185">Reference proteome</keyword>
<dbReference type="AlphaFoldDB" id="A0A8H3PEV1"/>
<organism evidence="2 3">
    <name type="scientific">Heterodermia speciosa</name>
    <dbReference type="NCBI Taxonomy" id="116794"/>
    <lineage>
        <taxon>Eukaryota</taxon>
        <taxon>Fungi</taxon>
        <taxon>Dikarya</taxon>
        <taxon>Ascomycota</taxon>
        <taxon>Pezizomycotina</taxon>
        <taxon>Lecanoromycetes</taxon>
        <taxon>OSLEUM clade</taxon>
        <taxon>Lecanoromycetidae</taxon>
        <taxon>Caliciales</taxon>
        <taxon>Physciaceae</taxon>
        <taxon>Heterodermia</taxon>
    </lineage>
</organism>
<proteinExistence type="predicted"/>
<dbReference type="PANTHER" id="PTHR42051:SF1">
    <property type="entry name" value="MEIOTICALLY UP-REGULATED PROTEIN PB1A10.08"/>
    <property type="match status" value="1"/>
</dbReference>
<feature type="compositionally biased region" description="Basic and acidic residues" evidence="1">
    <location>
        <begin position="78"/>
        <end position="99"/>
    </location>
</feature>
<feature type="compositionally biased region" description="Low complexity" evidence="1">
    <location>
        <begin position="204"/>
        <end position="219"/>
    </location>
</feature>
<name>A0A8H3PEV1_9LECA</name>
<dbReference type="OrthoDB" id="4181307at2759"/>
<protein>
    <submittedName>
        <fullName evidence="2">Uncharacterized protein</fullName>
    </submittedName>
</protein>
<feature type="region of interest" description="Disordered" evidence="1">
    <location>
        <begin position="193"/>
        <end position="226"/>
    </location>
</feature>
<feature type="compositionally biased region" description="Basic and acidic residues" evidence="1">
    <location>
        <begin position="353"/>
        <end position="368"/>
    </location>
</feature>
<comment type="caution">
    <text evidence="2">The sequence shown here is derived from an EMBL/GenBank/DDBJ whole genome shotgun (WGS) entry which is preliminary data.</text>
</comment>
<feature type="region of interest" description="Disordered" evidence="1">
    <location>
        <begin position="319"/>
        <end position="368"/>
    </location>
</feature>
<dbReference type="PANTHER" id="PTHR42051">
    <property type="entry name" value="MEIOTICALLY UP-REGULATED PROTEIN PB1A10.08"/>
    <property type="match status" value="1"/>
</dbReference>
<evidence type="ECO:0000313" key="3">
    <source>
        <dbReference type="Proteomes" id="UP000664521"/>
    </source>
</evidence>
<evidence type="ECO:0000256" key="1">
    <source>
        <dbReference type="SAM" id="MobiDB-lite"/>
    </source>
</evidence>
<evidence type="ECO:0000313" key="2">
    <source>
        <dbReference type="EMBL" id="CAF9938839.1"/>
    </source>
</evidence>
<accession>A0A8H3PEV1</accession>
<dbReference type="Proteomes" id="UP000664521">
    <property type="component" value="Unassembled WGS sequence"/>
</dbReference>
<reference evidence="2" key="1">
    <citation type="submission" date="2021-03" db="EMBL/GenBank/DDBJ databases">
        <authorList>
            <person name="Tagirdzhanova G."/>
        </authorList>
    </citation>
    <scope>NUCLEOTIDE SEQUENCE</scope>
</reference>
<feature type="region of interest" description="Disordered" evidence="1">
    <location>
        <begin position="31"/>
        <end position="179"/>
    </location>
</feature>
<gene>
    <name evidence="2" type="ORF">HETSPECPRED_001399</name>
</gene>
<feature type="compositionally biased region" description="Basic residues" evidence="1">
    <location>
        <begin position="125"/>
        <end position="136"/>
    </location>
</feature>
<sequence length="488" mass="53675">MMVPRAYQYQSQKPLHTSNINEKNAIAIAVREPSPALSKKKDKPPGNGEPAWLSSSTTSSPSKPVVIPTRTRNGGAWKSREAVVKTRKPLEDDNCHDPDSVPSSVAALLAMTPAPELKYQSKGLKGPRSRYAPKIKRKEDTKHGPRGHAMSSSSPQSWDMLLSPPDEPDLEQSSFGSDTTLDVSSFARSLSVDSMPSLDEDNGSLTSPSISIPSTPELSTRARNGPERRIKELSTSKSEDCVLDHPLLPLSSIETTISDDNAEAPIARHRGYSRSTSALKSNLSASIARIRSAARSFTNFTAPAISRDEYLTRSLLSISPPFTDERRPSPTPDPPDPALRRYLNPTNFSPSELHVHHDHPQSSSDRDRCTASIQLQSYKRVPRSFDKASAPPIFASSWEKADAAMVAAGEEPFITRYPRQREPRENSDFLRVIVLEMNMRRSGHLGDGVQGKARMSLPARQPCKKADFEDVEAVEGRVPRRWVAVAAS</sequence>